<protein>
    <submittedName>
        <fullName evidence="2">Unannotated protein</fullName>
    </submittedName>
</protein>
<dbReference type="InterPro" id="IPR036873">
    <property type="entry name" value="Rhodanese-like_dom_sf"/>
</dbReference>
<dbReference type="PANTHER" id="PTHR43268">
    <property type="entry name" value="THIOSULFATE SULFURTRANSFERASE/RHODANESE-LIKE DOMAIN-CONTAINING PROTEIN 2"/>
    <property type="match status" value="1"/>
</dbReference>
<dbReference type="InterPro" id="IPR020936">
    <property type="entry name" value="TrhO"/>
</dbReference>
<dbReference type="Pfam" id="PF00581">
    <property type="entry name" value="Rhodanese"/>
    <property type="match status" value="1"/>
</dbReference>
<organism evidence="2">
    <name type="scientific">freshwater metagenome</name>
    <dbReference type="NCBI Taxonomy" id="449393"/>
    <lineage>
        <taxon>unclassified sequences</taxon>
        <taxon>metagenomes</taxon>
        <taxon>ecological metagenomes</taxon>
    </lineage>
</organism>
<dbReference type="AlphaFoldDB" id="A0A6J5ZAA6"/>
<dbReference type="PROSITE" id="PS50206">
    <property type="entry name" value="RHODANESE_3"/>
    <property type="match status" value="1"/>
</dbReference>
<dbReference type="InterPro" id="IPR022111">
    <property type="entry name" value="Rhodanese_C"/>
</dbReference>
<dbReference type="Gene3D" id="3.40.250.10">
    <property type="entry name" value="Rhodanese-like domain"/>
    <property type="match status" value="1"/>
</dbReference>
<dbReference type="PANTHER" id="PTHR43268:SF3">
    <property type="entry name" value="RHODANESE-LIKE DOMAIN-CONTAINING PROTEIN 7-RELATED"/>
    <property type="match status" value="1"/>
</dbReference>
<evidence type="ECO:0000313" key="2">
    <source>
        <dbReference type="EMBL" id="CAB4339534.1"/>
    </source>
</evidence>
<gene>
    <name evidence="2" type="ORF">UFOPK3770_00842</name>
</gene>
<feature type="domain" description="Rhodanese" evidence="1">
    <location>
        <begin position="35"/>
        <end position="130"/>
    </location>
</feature>
<dbReference type="SUPFAM" id="SSF52821">
    <property type="entry name" value="Rhodanese/Cell cycle control phosphatase"/>
    <property type="match status" value="1"/>
</dbReference>
<dbReference type="EMBL" id="CAESAJ010000085">
    <property type="protein sequence ID" value="CAB4339534.1"/>
    <property type="molecule type" value="Genomic_DNA"/>
</dbReference>
<name>A0A6J5ZAA6_9ZZZZ</name>
<accession>A0A6J5ZAA6</accession>
<dbReference type="CDD" id="cd01518">
    <property type="entry name" value="RHOD_YceA"/>
    <property type="match status" value="1"/>
</dbReference>
<dbReference type="Pfam" id="PF12368">
    <property type="entry name" value="Rhodanese_C"/>
    <property type="match status" value="1"/>
</dbReference>
<sequence length="203" mass="22421">MSFGAPGELKVDDKGVIGGGVHLSPDEVHELVAARGDEVVFFDGRNAFEAEIGRFKGAIVPDVETTRDFISEIESGKYDHLKDRPIVTYCTGGIRCEVLSSLMINRGFNEIYQMRGGIVRYAEQFGNKGLWEGSLYIFDKRMNQEFGPDTTVLGSCEHCSTPTSSFHNCSNLNCRKLILLCDDCATLDATTMCGPQHGNLVRR</sequence>
<evidence type="ECO:0000259" key="1">
    <source>
        <dbReference type="PROSITE" id="PS50206"/>
    </source>
</evidence>
<reference evidence="2" key="1">
    <citation type="submission" date="2020-05" db="EMBL/GenBank/DDBJ databases">
        <authorList>
            <person name="Chiriac C."/>
            <person name="Salcher M."/>
            <person name="Ghai R."/>
            <person name="Kavagutti S V."/>
        </authorList>
    </citation>
    <scope>NUCLEOTIDE SEQUENCE</scope>
</reference>
<dbReference type="SMART" id="SM00450">
    <property type="entry name" value="RHOD"/>
    <property type="match status" value="1"/>
</dbReference>
<dbReference type="InterPro" id="IPR001763">
    <property type="entry name" value="Rhodanese-like_dom"/>
</dbReference>
<proteinExistence type="predicted"/>